<dbReference type="Pfam" id="PF07103">
    <property type="entry name" value="DUF1365"/>
    <property type="match status" value="1"/>
</dbReference>
<organism evidence="1 2">
    <name type="scientific">Variovorax paradoxus</name>
    <dbReference type="NCBI Taxonomy" id="34073"/>
    <lineage>
        <taxon>Bacteria</taxon>
        <taxon>Pseudomonadati</taxon>
        <taxon>Pseudomonadota</taxon>
        <taxon>Betaproteobacteria</taxon>
        <taxon>Burkholderiales</taxon>
        <taxon>Comamonadaceae</taxon>
        <taxon>Variovorax</taxon>
    </lineage>
</organism>
<evidence type="ECO:0000313" key="1">
    <source>
        <dbReference type="EMBL" id="QGW83621.1"/>
    </source>
</evidence>
<proteinExistence type="predicted"/>
<dbReference type="OrthoDB" id="9778801at2"/>
<dbReference type="EMBL" id="CP046622">
    <property type="protein sequence ID" value="QGW83621.1"/>
    <property type="molecule type" value="Genomic_DNA"/>
</dbReference>
<gene>
    <name evidence="1" type="ORF">GOQ09_19415</name>
</gene>
<dbReference type="Proteomes" id="UP000425817">
    <property type="component" value="Chromosome"/>
</dbReference>
<dbReference type="InterPro" id="IPR010775">
    <property type="entry name" value="DUF1365"/>
</dbReference>
<sequence length="285" mass="31565">MERAQRIGPHQAAPGRCGGGCLKQGSALYLGRATHQRLRPARHRLGYRVFSLLVDVDELPALSRRLRLFSFNRFNLFSLHESDYGAGDGMALRAYVERQLDAAGLRTGGAIHLLSMPRILGYAFNPLSVYFCGHPDGGLQAVLYEVSNTFGQRHSYLIAVNEAERHGERIAQQCAKHFHVSPFLDLDMRYDFRVEPPDAEREGLRIGITACDAEGAVLTASFDARRRPLGDASLALAFFSHPLLTFKVIAAIHWEALRLWVKGARFRSCPPAPAKPVTIAGTKDS</sequence>
<dbReference type="PANTHER" id="PTHR33973:SF4">
    <property type="entry name" value="OS07G0153300 PROTEIN"/>
    <property type="match status" value="1"/>
</dbReference>
<reference evidence="1 2" key="1">
    <citation type="submission" date="2019-12" db="EMBL/GenBank/DDBJ databases">
        <title>Hybrid Genome Assemblies of two High G+C Isolates from Undergraduate Microbiology Courses.</title>
        <authorList>
            <person name="Ne Ville C.J."/>
            <person name="Enright D."/>
            <person name="Hernandez I."/>
            <person name="Dodsworth J."/>
            <person name="Orwin P.M."/>
        </authorList>
    </citation>
    <scope>NUCLEOTIDE SEQUENCE [LARGE SCALE GENOMIC DNA]</scope>
    <source>
        <strain evidence="1 2">CSUSB</strain>
    </source>
</reference>
<protein>
    <submittedName>
        <fullName evidence="1">DUF1365 family protein</fullName>
    </submittedName>
</protein>
<dbReference type="AlphaFoldDB" id="A0A6I6HL12"/>
<evidence type="ECO:0000313" key="2">
    <source>
        <dbReference type="Proteomes" id="UP000425817"/>
    </source>
</evidence>
<dbReference type="PANTHER" id="PTHR33973">
    <property type="entry name" value="OS07G0153300 PROTEIN"/>
    <property type="match status" value="1"/>
</dbReference>
<name>A0A6I6HL12_VARPD</name>
<accession>A0A6I6HL12</accession>